<keyword evidence="3" id="KW-0472">Membrane</keyword>
<evidence type="ECO:0000256" key="2">
    <source>
        <dbReference type="ARBA" id="ARBA00012528"/>
    </source>
</evidence>
<evidence type="ECO:0000256" key="3">
    <source>
        <dbReference type="SAM" id="Phobius"/>
    </source>
</evidence>
<comment type="cofactor">
    <cofactor evidence="1">
        <name>Mg(2+)</name>
        <dbReference type="ChEBI" id="CHEBI:18420"/>
    </cofactor>
</comment>
<evidence type="ECO:0000313" key="5">
    <source>
        <dbReference type="EMBL" id="SFX09390.1"/>
    </source>
</evidence>
<dbReference type="SUPFAM" id="SSF55073">
    <property type="entry name" value="Nucleotide cyclase"/>
    <property type="match status" value="1"/>
</dbReference>
<evidence type="ECO:0000313" key="6">
    <source>
        <dbReference type="Proteomes" id="UP000182350"/>
    </source>
</evidence>
<dbReference type="OrthoDB" id="9812260at2"/>
<keyword evidence="6" id="KW-1185">Reference proteome</keyword>
<dbReference type="SMART" id="SM00267">
    <property type="entry name" value="GGDEF"/>
    <property type="match status" value="1"/>
</dbReference>
<dbReference type="EMBL" id="FPJW01000001">
    <property type="protein sequence ID" value="SFX09390.1"/>
    <property type="molecule type" value="Genomic_DNA"/>
</dbReference>
<dbReference type="GO" id="GO:0043709">
    <property type="term" value="P:cell adhesion involved in single-species biofilm formation"/>
    <property type="evidence" value="ECO:0007669"/>
    <property type="project" value="TreeGrafter"/>
</dbReference>
<protein>
    <recommendedName>
        <fullName evidence="2">diguanylate cyclase</fullName>
        <ecNumber evidence="2">2.7.7.65</ecNumber>
    </recommendedName>
</protein>
<dbReference type="InterPro" id="IPR029787">
    <property type="entry name" value="Nucleotide_cyclase"/>
</dbReference>
<dbReference type="FunFam" id="3.30.70.270:FF:000001">
    <property type="entry name" value="Diguanylate cyclase domain protein"/>
    <property type="match status" value="1"/>
</dbReference>
<dbReference type="PANTHER" id="PTHR45138">
    <property type="entry name" value="REGULATORY COMPONENTS OF SENSORY TRANSDUCTION SYSTEM"/>
    <property type="match status" value="1"/>
</dbReference>
<dbReference type="CDD" id="cd01949">
    <property type="entry name" value="GGDEF"/>
    <property type="match status" value="1"/>
</dbReference>
<reference evidence="5 6" key="1">
    <citation type="submission" date="2016-11" db="EMBL/GenBank/DDBJ databases">
        <authorList>
            <person name="Jaros S."/>
            <person name="Januszkiewicz K."/>
            <person name="Wedrychowicz H."/>
        </authorList>
    </citation>
    <scope>NUCLEOTIDE SEQUENCE [LARGE SCALE GENOMIC DNA]</scope>
    <source>
        <strain evidence="5 6">DSM 21637</strain>
    </source>
</reference>
<dbReference type="InterPro" id="IPR000160">
    <property type="entry name" value="GGDEF_dom"/>
</dbReference>
<dbReference type="PROSITE" id="PS50887">
    <property type="entry name" value="GGDEF"/>
    <property type="match status" value="1"/>
</dbReference>
<dbReference type="GO" id="GO:0052621">
    <property type="term" value="F:diguanylate cyclase activity"/>
    <property type="evidence" value="ECO:0007669"/>
    <property type="project" value="UniProtKB-EC"/>
</dbReference>
<dbReference type="Proteomes" id="UP000182350">
    <property type="component" value="Unassembled WGS sequence"/>
</dbReference>
<feature type="transmembrane region" description="Helical" evidence="3">
    <location>
        <begin position="121"/>
        <end position="139"/>
    </location>
</feature>
<accession>A0A1K1U974</accession>
<name>A0A1K1U974_9GAMM</name>
<dbReference type="AlphaFoldDB" id="A0A1K1U974"/>
<dbReference type="PANTHER" id="PTHR45138:SF6">
    <property type="entry name" value="DIGUANYLATE CYCLASE DGCN"/>
    <property type="match status" value="1"/>
</dbReference>
<dbReference type="NCBIfam" id="TIGR00254">
    <property type="entry name" value="GGDEF"/>
    <property type="match status" value="1"/>
</dbReference>
<organism evidence="5 6">
    <name type="scientific">Marinospirillum alkaliphilum DSM 21637</name>
    <dbReference type="NCBI Taxonomy" id="1122209"/>
    <lineage>
        <taxon>Bacteria</taxon>
        <taxon>Pseudomonadati</taxon>
        <taxon>Pseudomonadota</taxon>
        <taxon>Gammaproteobacteria</taxon>
        <taxon>Oceanospirillales</taxon>
        <taxon>Oceanospirillaceae</taxon>
        <taxon>Marinospirillum</taxon>
    </lineage>
</organism>
<dbReference type="InterPro" id="IPR043128">
    <property type="entry name" value="Rev_trsase/Diguanyl_cyclase"/>
</dbReference>
<dbReference type="Pfam" id="PF00990">
    <property type="entry name" value="GGDEF"/>
    <property type="match status" value="1"/>
</dbReference>
<feature type="transmembrane region" description="Helical" evidence="3">
    <location>
        <begin position="145"/>
        <end position="164"/>
    </location>
</feature>
<sequence>MELQQQTINPRTTLFSFRNRVTFNVQLWTLLALLPMIAVQFYQQHHGLALMMLAFAIFLAYNLRVGRQQALQHWQAKGFVLFASVCVIYSTWLNGHQGIYWAFPVMASYFFMLHSTQAGKAALAFMACLTPVILHSFPWQEAIRVLLALGLTTLFINFFADIVVRLHRDLVKLGTCDPLTGCLNRSQLQDSLAAALQQHKQQQTPYSLLLLDLDHFKEVNDRYGHHQGDVLLVEFAELIRQHITKSDRLFRLGGEEFLVLLDQQDQRAAMQTAEGLLQTIRTHTFSNGLKITTSAGLAQAHSEYQDWSLWLHQADEVLYQAKHAGRDSYRVAD</sequence>
<proteinExistence type="predicted"/>
<gene>
    <name evidence="5" type="ORF">SAMN02745752_00511</name>
</gene>
<dbReference type="RefSeq" id="WP_072324721.1">
    <property type="nucleotide sequence ID" value="NZ_FPJW01000001.1"/>
</dbReference>
<dbReference type="InterPro" id="IPR050469">
    <property type="entry name" value="Diguanylate_Cyclase"/>
</dbReference>
<dbReference type="Gene3D" id="3.30.70.270">
    <property type="match status" value="1"/>
</dbReference>
<evidence type="ECO:0000259" key="4">
    <source>
        <dbReference type="PROSITE" id="PS50887"/>
    </source>
</evidence>
<keyword evidence="3" id="KW-1133">Transmembrane helix</keyword>
<dbReference type="EC" id="2.7.7.65" evidence="2"/>
<dbReference type="GO" id="GO:0005886">
    <property type="term" value="C:plasma membrane"/>
    <property type="evidence" value="ECO:0007669"/>
    <property type="project" value="TreeGrafter"/>
</dbReference>
<feature type="domain" description="GGDEF" evidence="4">
    <location>
        <begin position="204"/>
        <end position="333"/>
    </location>
</feature>
<feature type="transmembrane region" description="Helical" evidence="3">
    <location>
        <begin position="48"/>
        <end position="64"/>
    </location>
</feature>
<evidence type="ECO:0000256" key="1">
    <source>
        <dbReference type="ARBA" id="ARBA00001946"/>
    </source>
</evidence>
<keyword evidence="3" id="KW-0812">Transmembrane</keyword>
<feature type="transmembrane region" description="Helical" evidence="3">
    <location>
        <begin position="21"/>
        <end position="42"/>
    </location>
</feature>
<dbReference type="GO" id="GO:1902201">
    <property type="term" value="P:negative regulation of bacterial-type flagellum-dependent cell motility"/>
    <property type="evidence" value="ECO:0007669"/>
    <property type="project" value="TreeGrafter"/>
</dbReference>
<feature type="transmembrane region" description="Helical" evidence="3">
    <location>
        <begin position="76"/>
        <end position="92"/>
    </location>
</feature>
<dbReference type="STRING" id="1122209.SAMN02745752_00511"/>